<dbReference type="InterPro" id="IPR010071">
    <property type="entry name" value="AA_adenyl_dom"/>
</dbReference>
<accession>A0A2G5P8H7</accession>
<dbReference type="UniPathway" id="UPA00011"/>
<comment type="caution">
    <text evidence="5">The sequence shown here is derived from an EMBL/GenBank/DDBJ whole genome shotgun (WGS) entry which is preliminary data.</text>
</comment>
<organism evidence="5 6">
    <name type="scientific">Mycolicibacterium brumae</name>
    <dbReference type="NCBI Taxonomy" id="85968"/>
    <lineage>
        <taxon>Bacteria</taxon>
        <taxon>Bacillati</taxon>
        <taxon>Actinomycetota</taxon>
        <taxon>Actinomycetes</taxon>
        <taxon>Mycobacteriales</taxon>
        <taxon>Mycobacteriaceae</taxon>
        <taxon>Mycolicibacterium</taxon>
    </lineage>
</organism>
<evidence type="ECO:0000313" key="5">
    <source>
        <dbReference type="EMBL" id="PIB74313.1"/>
    </source>
</evidence>
<dbReference type="Gene3D" id="3.30.559.10">
    <property type="entry name" value="Chloramphenicol acetyltransferase-like domain"/>
    <property type="match status" value="2"/>
</dbReference>
<dbReference type="InterPro" id="IPR042099">
    <property type="entry name" value="ANL_N_sf"/>
</dbReference>
<dbReference type="GO" id="GO:0043041">
    <property type="term" value="P:amino acid activation for nonribosomal peptide biosynthetic process"/>
    <property type="evidence" value="ECO:0007669"/>
    <property type="project" value="TreeGrafter"/>
</dbReference>
<dbReference type="Pfam" id="PF00550">
    <property type="entry name" value="PP-binding"/>
    <property type="match status" value="1"/>
</dbReference>
<feature type="domain" description="Carrier" evidence="4">
    <location>
        <begin position="959"/>
        <end position="1033"/>
    </location>
</feature>
<dbReference type="InterPro" id="IPR020806">
    <property type="entry name" value="PKS_PP-bd"/>
</dbReference>
<keyword evidence="6" id="KW-1185">Reference proteome</keyword>
<dbReference type="GO" id="GO:0044550">
    <property type="term" value="P:secondary metabolite biosynthetic process"/>
    <property type="evidence" value="ECO:0007669"/>
    <property type="project" value="TreeGrafter"/>
</dbReference>
<evidence type="ECO:0000256" key="3">
    <source>
        <dbReference type="ARBA" id="ARBA00022553"/>
    </source>
</evidence>
<dbReference type="InterPro" id="IPR001242">
    <property type="entry name" value="Condensation_dom"/>
</dbReference>
<dbReference type="Pfam" id="PF13193">
    <property type="entry name" value="AMP-binding_C"/>
    <property type="match status" value="1"/>
</dbReference>
<dbReference type="Gene3D" id="3.40.50.12780">
    <property type="entry name" value="N-terminal domain of ligase-like"/>
    <property type="match status" value="1"/>
</dbReference>
<dbReference type="InterPro" id="IPR000873">
    <property type="entry name" value="AMP-dep_synth/lig_dom"/>
</dbReference>
<name>A0A2G5P8H7_9MYCO</name>
<keyword evidence="2" id="KW-0596">Phosphopantetheine</keyword>
<comment type="cofactor">
    <cofactor evidence="1">
        <name>pantetheine 4'-phosphate</name>
        <dbReference type="ChEBI" id="CHEBI:47942"/>
    </cofactor>
</comment>
<dbReference type="Gene3D" id="3.30.300.30">
    <property type="match status" value="1"/>
</dbReference>
<evidence type="ECO:0000256" key="2">
    <source>
        <dbReference type="ARBA" id="ARBA00022450"/>
    </source>
</evidence>
<dbReference type="Proteomes" id="UP000230551">
    <property type="component" value="Unassembled WGS sequence"/>
</dbReference>
<dbReference type="RefSeq" id="WP_090592647.1">
    <property type="nucleotide sequence ID" value="NZ_CP104302.1"/>
</dbReference>
<dbReference type="OrthoDB" id="2472181at2"/>
<dbReference type="PROSITE" id="PS50075">
    <property type="entry name" value="CARRIER"/>
    <property type="match status" value="1"/>
</dbReference>
<dbReference type="GO" id="GO:0005829">
    <property type="term" value="C:cytosol"/>
    <property type="evidence" value="ECO:0007669"/>
    <property type="project" value="TreeGrafter"/>
</dbReference>
<dbReference type="Pfam" id="PF00668">
    <property type="entry name" value="Condensation"/>
    <property type="match status" value="1"/>
</dbReference>
<dbReference type="PANTHER" id="PTHR45527">
    <property type="entry name" value="NONRIBOSOMAL PEPTIDE SYNTHETASE"/>
    <property type="match status" value="1"/>
</dbReference>
<dbReference type="GO" id="GO:0031177">
    <property type="term" value="F:phosphopantetheine binding"/>
    <property type="evidence" value="ECO:0007669"/>
    <property type="project" value="InterPro"/>
</dbReference>
<evidence type="ECO:0000313" key="6">
    <source>
        <dbReference type="Proteomes" id="UP000230551"/>
    </source>
</evidence>
<proteinExistence type="predicted"/>
<evidence type="ECO:0000256" key="1">
    <source>
        <dbReference type="ARBA" id="ARBA00001957"/>
    </source>
</evidence>
<dbReference type="InterPro" id="IPR023213">
    <property type="entry name" value="CAT-like_dom_sf"/>
</dbReference>
<sequence length="1481" mass="157576">MTSTDTQTAGAQRAPAIEDVLALSPLQLGLYSMAALSDGDTGRADPYIIAMAADIDGALDVDLLRNCATAMLVRHPNLRAAFFRGDLRKPVQVIPRQVRLPWRHITAPDRDTALRLEAQDRRRPFDLARGPAIRFLLVELPDGHWRLAVVAHHIVIDGWSLPLFVGELIALYQSGADAAALPPAPRPYRDYIGWLAGRDEQQSLALWRSHLDGLAEPTLLTPALTSAEPAPGLPVRAEVRLDEAATASLVAAARARGVTVNTLVQLAWALILSSCVGRSDVVFGVTVSGRPGEITGVESMIGLFINTVPLRVRLDPAATVGQSCLALQREAAALRDHSYLSHTDLRALAGVGEMFDTLLVYENFPPGGLVGGGSFTVGGATFAPAALESLAHFPVTIAAHLAGDRLTVLVESLPGALGEMSRESLGRRVVDVVGRLLDGWDAPLRDVSLLADGESPAPRTPAEMDAAGSPAIHLRFAEIAAARSDQVALTFDGGSMSYGELDRAADLLAADLLDRGVRPEQPVAIVLGRGPRYVVAMLAVLKAGAMIVPLEPGMPADRIADILAQCGAQLVIDESWPLSTTDLGDYRPVRTAPDAAAYAVFTSGTTGKPKGVIGTHRAVLAYAVDHAAHVLRPAADRLGRPLRIAHGWSFTFDAAWQPLAGLLDGHSVHIIGDDIQRDAEKLVDTIDERRIDLIDTTPSMFAQLHAAGLLTRVPLPVLALGGEAIGTSTWAAIRDACARAGMTAYNCYGPTETTVEAVVAEIHCVDHPVIGSPTGGTGAAVLDSWLRPVPDGAAGELYLSGDQLTRGYLGRAGETSTRYVADPTRPGQRMYRTGDLARRGADGSLRYLGRSDEQVKIRGYRVEPGEVVAVLMTHPEVRAAHVAVRRYRSGPRLVAYLDTGDANPSVAEIRDMLSSRLPRYLVPHRILTLDGLPLTVNGKVDDRALAALDGTEDSGSGAAPETDTEKALAEIVAELLEAPSVDVTAELLSLGLDSIVALSVVQAARRRGIPVRARLLLECDSIRDLAAAIDEEDTAHADPTPAPAAQGSVDAPGLFLARSSLVEPGGGPIPALPNARWLYQYGDPRRLVQTEAIRLPNGVTGDQLRALLAAAADAHEVLRCRYDPGAATLIPDADGPQLREVEVTGDLGAAVAEATRAAVEDLDPVAGRLLIPIWLRGSGHSVLVLTGHVLALDPASWRILIAELDAGWHALAGGGAARPVRERTSYRQWSTLLGERARQLDSVDFWAGQLDGPDPALGARRLRPDTDRAAELRVTVSISDPQLSAALLANPGEITDRLARAAAIMIMRWRARRGEATPTPLLAVETHGRADAVVDPDGATDTAETLGLLSAIYPVRVSPVDGMPEIPGDGIDYGLLRYLRDDTAQRLAALPEPQLMLNYLGRTEIGRGGAATQDRSLLAGASLIPEPNLAVRHELTIIAAVMLDPAGSGEPVLATQWRWLPEIFTDDDIAVMQQLWQEALS</sequence>
<dbReference type="InterPro" id="IPR025110">
    <property type="entry name" value="AMP-bd_C"/>
</dbReference>
<dbReference type="PANTHER" id="PTHR45527:SF1">
    <property type="entry name" value="FATTY ACID SYNTHASE"/>
    <property type="match status" value="1"/>
</dbReference>
<dbReference type="InterPro" id="IPR045851">
    <property type="entry name" value="AMP-bd_C_sf"/>
</dbReference>
<dbReference type="GO" id="GO:0008610">
    <property type="term" value="P:lipid biosynthetic process"/>
    <property type="evidence" value="ECO:0007669"/>
    <property type="project" value="UniProtKB-ARBA"/>
</dbReference>
<dbReference type="NCBIfam" id="TIGR01733">
    <property type="entry name" value="AA-adenyl-dom"/>
    <property type="match status" value="1"/>
</dbReference>
<protein>
    <submittedName>
        <fullName evidence="5">Non-ribosomal peptide synthetase</fullName>
    </submittedName>
</protein>
<dbReference type="CDD" id="cd05930">
    <property type="entry name" value="A_NRPS"/>
    <property type="match status" value="1"/>
</dbReference>
<dbReference type="GO" id="GO:0003824">
    <property type="term" value="F:catalytic activity"/>
    <property type="evidence" value="ECO:0007669"/>
    <property type="project" value="InterPro"/>
</dbReference>
<dbReference type="Gene3D" id="1.10.1200.10">
    <property type="entry name" value="ACP-like"/>
    <property type="match status" value="1"/>
</dbReference>
<dbReference type="SUPFAM" id="SSF47336">
    <property type="entry name" value="ACP-like"/>
    <property type="match status" value="1"/>
</dbReference>
<dbReference type="Gene3D" id="3.30.559.30">
    <property type="entry name" value="Nonribosomal peptide synthetase, condensation domain"/>
    <property type="match status" value="2"/>
</dbReference>
<dbReference type="SUPFAM" id="SSF52777">
    <property type="entry name" value="CoA-dependent acyltransferases"/>
    <property type="match status" value="4"/>
</dbReference>
<dbReference type="Pfam" id="PF00501">
    <property type="entry name" value="AMP-binding"/>
    <property type="match status" value="1"/>
</dbReference>
<dbReference type="SMART" id="SM00823">
    <property type="entry name" value="PKS_PP"/>
    <property type="match status" value="1"/>
</dbReference>
<dbReference type="InterPro" id="IPR036736">
    <property type="entry name" value="ACP-like_sf"/>
</dbReference>
<gene>
    <name evidence="5" type="ORF">CQY22_013685</name>
</gene>
<dbReference type="SUPFAM" id="SSF56801">
    <property type="entry name" value="Acetyl-CoA synthetase-like"/>
    <property type="match status" value="1"/>
</dbReference>
<dbReference type="STRING" id="85968.GCA_900073015_03450"/>
<reference evidence="5 6" key="1">
    <citation type="journal article" date="2017" name="Infect. Genet. Evol.">
        <title>The new phylogeny of the genus Mycobacterium: The old and the news.</title>
        <authorList>
            <person name="Tortoli E."/>
            <person name="Fedrizzi T."/>
            <person name="Meehan C.J."/>
            <person name="Trovato A."/>
            <person name="Grottola A."/>
            <person name="Giacobazzi E."/>
            <person name="Serpini G.F."/>
            <person name="Tagliazucchi S."/>
            <person name="Fabio A."/>
            <person name="Bettua C."/>
            <person name="Bertorelli R."/>
            <person name="Frascaro F."/>
            <person name="De Sanctis V."/>
            <person name="Pecorari M."/>
            <person name="Jousson O."/>
            <person name="Segata N."/>
            <person name="Cirillo D.M."/>
        </authorList>
    </citation>
    <scope>NUCLEOTIDE SEQUENCE [LARGE SCALE GENOMIC DNA]</scope>
    <source>
        <strain evidence="5 6">CIP1034565</strain>
    </source>
</reference>
<dbReference type="EMBL" id="PDCN02000018">
    <property type="protein sequence ID" value="PIB74313.1"/>
    <property type="molecule type" value="Genomic_DNA"/>
</dbReference>
<dbReference type="InterPro" id="IPR009081">
    <property type="entry name" value="PP-bd_ACP"/>
</dbReference>
<evidence type="ECO:0000259" key="4">
    <source>
        <dbReference type="PROSITE" id="PS50075"/>
    </source>
</evidence>
<keyword evidence="3" id="KW-0597">Phosphoprotein</keyword>